<feature type="domain" description="DUF4236" evidence="3">
    <location>
        <begin position="3"/>
        <end position="56"/>
    </location>
</feature>
<evidence type="ECO:0000256" key="1">
    <source>
        <dbReference type="SAM" id="MobiDB-lite"/>
    </source>
</evidence>
<evidence type="ECO:0000313" key="4">
    <source>
        <dbReference type="EMBL" id="CAB4343829.1"/>
    </source>
</evidence>
<feature type="transmembrane region" description="Helical" evidence="2">
    <location>
        <begin position="183"/>
        <end position="207"/>
    </location>
</feature>
<keyword evidence="2" id="KW-0812">Transmembrane</keyword>
<name>A0A6J5ZRV8_9ZZZZ</name>
<feature type="transmembrane region" description="Helical" evidence="2">
    <location>
        <begin position="149"/>
        <end position="171"/>
    </location>
</feature>
<protein>
    <submittedName>
        <fullName evidence="4">Unannotated protein</fullName>
    </submittedName>
</protein>
<keyword evidence="2" id="KW-0472">Membrane</keyword>
<proteinExistence type="predicted"/>
<reference evidence="4" key="1">
    <citation type="submission" date="2020-05" db="EMBL/GenBank/DDBJ databases">
        <authorList>
            <person name="Chiriac C."/>
            <person name="Salcher M."/>
            <person name="Ghai R."/>
            <person name="Kavagutti S V."/>
        </authorList>
    </citation>
    <scope>NUCLEOTIDE SEQUENCE</scope>
</reference>
<dbReference type="Pfam" id="PF14020">
    <property type="entry name" value="DUF4236"/>
    <property type="match status" value="1"/>
</dbReference>
<keyword evidence="2" id="KW-1133">Transmembrane helix</keyword>
<feature type="region of interest" description="Disordered" evidence="1">
    <location>
        <begin position="53"/>
        <end position="88"/>
    </location>
</feature>
<gene>
    <name evidence="4" type="ORF">UFOPK3770_01220</name>
</gene>
<evidence type="ECO:0000256" key="2">
    <source>
        <dbReference type="SAM" id="Phobius"/>
    </source>
</evidence>
<organism evidence="4">
    <name type="scientific">freshwater metagenome</name>
    <dbReference type="NCBI Taxonomy" id="449393"/>
    <lineage>
        <taxon>unclassified sequences</taxon>
        <taxon>metagenomes</taxon>
        <taxon>ecological metagenomes</taxon>
    </lineage>
</organism>
<sequence>MGFRFRKSFKLFSGVRLNLSKTGVGASVGFPGFRLTKRADGKIQRTASIPGTGISYVTTHTPGAKTRRKSRALKQPQTNMSQIDPVSQVAARDEEQFEDGQRPAIEVGQLASGVTFMDNTDDRVLPSDVKPGTMFGISGGGMFLDLDALYVRAIKSLILVPVSIGLSLWAYQSGIRTEFSQSVQAWIFAFPAMVCALDSYVHSWVLHRCTDTRASGPKVLSAVALALVPLLFLVSAT</sequence>
<dbReference type="InterPro" id="IPR025330">
    <property type="entry name" value="DUF4236"/>
</dbReference>
<feature type="compositionally biased region" description="Polar residues" evidence="1">
    <location>
        <begin position="75"/>
        <end position="85"/>
    </location>
</feature>
<accession>A0A6J5ZRV8</accession>
<evidence type="ECO:0000259" key="3">
    <source>
        <dbReference type="Pfam" id="PF14020"/>
    </source>
</evidence>
<dbReference type="AlphaFoldDB" id="A0A6J5ZRV8"/>
<dbReference type="EMBL" id="CAESAJ010000176">
    <property type="protein sequence ID" value="CAB4343829.1"/>
    <property type="molecule type" value="Genomic_DNA"/>
</dbReference>
<feature type="transmembrane region" description="Helical" evidence="2">
    <location>
        <begin position="219"/>
        <end position="236"/>
    </location>
</feature>